<evidence type="ECO:0000313" key="2">
    <source>
        <dbReference type="Proteomes" id="UP000197032"/>
    </source>
</evidence>
<organism evidence="1 2">
    <name type="scientific">Calderihabitans maritimus</name>
    <dbReference type="NCBI Taxonomy" id="1246530"/>
    <lineage>
        <taxon>Bacteria</taxon>
        <taxon>Bacillati</taxon>
        <taxon>Bacillota</taxon>
        <taxon>Clostridia</taxon>
        <taxon>Neomoorellales</taxon>
        <taxon>Calderihabitantaceae</taxon>
        <taxon>Calderihabitans</taxon>
    </lineage>
</organism>
<accession>A0A1Z5HSG8</accession>
<protein>
    <submittedName>
        <fullName evidence="1">Uncharacterized protein</fullName>
    </submittedName>
</protein>
<gene>
    <name evidence="1" type="ORF">KKC1_16180</name>
</gene>
<dbReference type="EMBL" id="BDGJ01000081">
    <property type="protein sequence ID" value="GAW92464.1"/>
    <property type="molecule type" value="Genomic_DNA"/>
</dbReference>
<comment type="caution">
    <text evidence="1">The sequence shown here is derived from an EMBL/GenBank/DDBJ whole genome shotgun (WGS) entry which is preliminary data.</text>
</comment>
<sequence length="52" mass="5876">MVLQLNPLSDGFIFFRAQGCLNSGCPTRIRGNKENFQYQIAKEGLLKGWEGE</sequence>
<evidence type="ECO:0000313" key="1">
    <source>
        <dbReference type="EMBL" id="GAW92464.1"/>
    </source>
</evidence>
<name>A0A1Z5HSG8_9FIRM</name>
<reference evidence="2" key="1">
    <citation type="journal article" date="2017" name="Appl. Environ. Microbiol.">
        <title>Genomic analysis of Calderihabitans maritimus KKC1, a thermophilic hydrogenogenic carboxydotrophic bacterium isolated from marine sediment.</title>
        <authorList>
            <person name="Omae K."/>
            <person name="Yoneda Y."/>
            <person name="Fukuyama Y."/>
            <person name="Yoshida T."/>
            <person name="Sako Y."/>
        </authorList>
    </citation>
    <scope>NUCLEOTIDE SEQUENCE [LARGE SCALE GENOMIC DNA]</scope>
    <source>
        <strain evidence="2">KKC1</strain>
    </source>
</reference>
<keyword evidence="2" id="KW-1185">Reference proteome</keyword>
<proteinExistence type="predicted"/>
<dbReference type="Proteomes" id="UP000197032">
    <property type="component" value="Unassembled WGS sequence"/>
</dbReference>
<dbReference type="AlphaFoldDB" id="A0A1Z5HSG8"/>